<dbReference type="AlphaFoldDB" id="A0A830GV41"/>
<dbReference type="Proteomes" id="UP000610960">
    <property type="component" value="Unassembled WGS sequence"/>
</dbReference>
<comment type="caution">
    <text evidence="1">The sequence shown here is derived from an EMBL/GenBank/DDBJ whole genome shotgun (WGS) entry which is preliminary data.</text>
</comment>
<evidence type="ECO:0008006" key="3">
    <source>
        <dbReference type="Google" id="ProtNLM"/>
    </source>
</evidence>
<protein>
    <recommendedName>
        <fullName evidence="3">Corrinoid adenosyltransferase</fullName>
    </recommendedName>
</protein>
<evidence type="ECO:0000313" key="1">
    <source>
        <dbReference type="EMBL" id="GGP20234.1"/>
    </source>
</evidence>
<dbReference type="RefSeq" id="WP_229657659.1">
    <property type="nucleotide sequence ID" value="NZ_BMNL01000002.1"/>
</dbReference>
<reference evidence="1" key="2">
    <citation type="submission" date="2020-09" db="EMBL/GenBank/DDBJ databases">
        <authorList>
            <person name="Sun Q."/>
            <person name="Ohkuma M."/>
        </authorList>
    </citation>
    <scope>NUCLEOTIDE SEQUENCE</scope>
    <source>
        <strain evidence="1">JCM 10088</strain>
    </source>
</reference>
<accession>A0A830GV41</accession>
<keyword evidence="2" id="KW-1185">Reference proteome</keyword>
<reference evidence="1" key="1">
    <citation type="journal article" date="2014" name="Int. J. Syst. Evol. Microbiol.">
        <title>Complete genome sequence of Corynebacterium casei LMG S-19264T (=DSM 44701T), isolated from a smear-ripened cheese.</title>
        <authorList>
            <consortium name="US DOE Joint Genome Institute (JGI-PGF)"/>
            <person name="Walter F."/>
            <person name="Albersmeier A."/>
            <person name="Kalinowski J."/>
            <person name="Ruckert C."/>
        </authorList>
    </citation>
    <scope>NUCLEOTIDE SEQUENCE</scope>
    <source>
        <strain evidence="1">JCM 10088</strain>
    </source>
</reference>
<dbReference type="EMBL" id="BMNL01000002">
    <property type="protein sequence ID" value="GGP20234.1"/>
    <property type="molecule type" value="Genomic_DNA"/>
</dbReference>
<sequence>MKLPLFVDCVEAGEAISCPGDTGYSTIPLFGKTVRLRKDSPPIQLMGCLDELGNLAHGFRLQGDSFLSRAASLVVGLAVQLNAYMVQGSDERLDKVMVVEKAFEAFAADNCKGNNAKLGWIMPTTPRGVAVDSLRVKLRQCGRIASSMVEEYGSKAANVMMILNQADKIAAQLLYCMGEGQVFKSVDDLTAQLLRSSL</sequence>
<proteinExistence type="predicted"/>
<gene>
    <name evidence="1" type="ORF">GCM10007981_07480</name>
</gene>
<organism evidence="1 2">
    <name type="scientific">Thermocladium modestius</name>
    <dbReference type="NCBI Taxonomy" id="62609"/>
    <lineage>
        <taxon>Archaea</taxon>
        <taxon>Thermoproteota</taxon>
        <taxon>Thermoprotei</taxon>
        <taxon>Thermoproteales</taxon>
        <taxon>Thermoproteaceae</taxon>
        <taxon>Thermocladium</taxon>
    </lineage>
</organism>
<evidence type="ECO:0000313" key="2">
    <source>
        <dbReference type="Proteomes" id="UP000610960"/>
    </source>
</evidence>
<name>A0A830GV41_9CREN</name>